<dbReference type="EMBL" id="CP095071">
    <property type="protein sequence ID" value="UOQ83591.1"/>
    <property type="molecule type" value="Genomic_DNA"/>
</dbReference>
<gene>
    <name evidence="2" type="ORF">MUN87_12580</name>
</gene>
<name>A0ABY4GGY3_9BACI</name>
<feature type="transmembrane region" description="Helical" evidence="1">
    <location>
        <begin position="6"/>
        <end position="30"/>
    </location>
</feature>
<evidence type="ECO:0000313" key="3">
    <source>
        <dbReference type="Proteomes" id="UP000831537"/>
    </source>
</evidence>
<feature type="transmembrane region" description="Helical" evidence="1">
    <location>
        <begin position="65"/>
        <end position="97"/>
    </location>
</feature>
<dbReference type="Proteomes" id="UP000831537">
    <property type="component" value="Chromosome"/>
</dbReference>
<evidence type="ECO:0000313" key="2">
    <source>
        <dbReference type="EMBL" id="UOQ83591.1"/>
    </source>
</evidence>
<keyword evidence="1" id="KW-1133">Transmembrane helix</keyword>
<dbReference type="RefSeq" id="WP_244740594.1">
    <property type="nucleotide sequence ID" value="NZ_CP095071.1"/>
</dbReference>
<keyword evidence="1" id="KW-0812">Transmembrane</keyword>
<feature type="transmembrane region" description="Helical" evidence="1">
    <location>
        <begin position="42"/>
        <end position="59"/>
    </location>
</feature>
<keyword evidence="3" id="KW-1185">Reference proteome</keyword>
<protein>
    <recommendedName>
        <fullName evidence="4">DUF4064 domain-containing protein</fullName>
    </recommendedName>
</protein>
<proteinExistence type="predicted"/>
<keyword evidence="1" id="KW-0472">Membrane</keyword>
<organism evidence="2 3">
    <name type="scientific">Gracilibacillus salinarum</name>
    <dbReference type="NCBI Taxonomy" id="2932255"/>
    <lineage>
        <taxon>Bacteria</taxon>
        <taxon>Bacillati</taxon>
        <taxon>Bacillota</taxon>
        <taxon>Bacilli</taxon>
        <taxon>Bacillales</taxon>
        <taxon>Bacillaceae</taxon>
        <taxon>Gracilibacillus</taxon>
    </lineage>
</organism>
<sequence>MKIWVAVLSILGGLSGIVSGFMVTAGGALFDDASMANDGSAVFWLSVIAIFLGFLAWKWNKVSGAGLLIIALYGFYANGLFFTIAFIFLLIAGILAFRMKPKAQQQEAY</sequence>
<accession>A0ABY4GGY3</accession>
<evidence type="ECO:0000256" key="1">
    <source>
        <dbReference type="SAM" id="Phobius"/>
    </source>
</evidence>
<evidence type="ECO:0008006" key="4">
    <source>
        <dbReference type="Google" id="ProtNLM"/>
    </source>
</evidence>
<reference evidence="2 3" key="1">
    <citation type="submission" date="2022-04" db="EMBL/GenBank/DDBJ databases">
        <title>Gracilibacillus sp. isolated from saltern.</title>
        <authorList>
            <person name="Won M."/>
            <person name="Lee C.-M."/>
            <person name="Woen H.-Y."/>
            <person name="Kwon S.-W."/>
        </authorList>
    </citation>
    <scope>NUCLEOTIDE SEQUENCE [LARGE SCALE GENOMIC DNA]</scope>
    <source>
        <strain evidence="2 3">SSPM10-3</strain>
    </source>
</reference>